<sequence length="117" mass="13640">MQGAPQELSNFEQTASTTYQLLHTFRMQSAMMYHNPTFCFDRCLDTEELYTLLRTTKAPIKHRLQEDLKEKECVRNCGAKFDELLGTTVRTSNEREIAHLQSEAMLKMFESMAQKPQ</sequence>
<keyword evidence="2" id="KW-1185">Reference proteome</keyword>
<accession>S9USG0</accession>
<reference evidence="1 2" key="1">
    <citation type="journal article" date="2013" name="PLoS ONE">
        <title>Predicting the Proteins of Angomonas deanei, Strigomonas culicis and Their Respective Endosymbionts Reveals New Aspects of the Trypanosomatidae Family.</title>
        <authorList>
            <person name="Motta M.C."/>
            <person name="Martins A.C."/>
            <person name="de Souza S.S."/>
            <person name="Catta-Preta C.M."/>
            <person name="Silva R."/>
            <person name="Klein C.C."/>
            <person name="de Almeida L.G."/>
            <person name="de Lima Cunha O."/>
            <person name="Ciapina L.P."/>
            <person name="Brocchi M."/>
            <person name="Colabardini A.C."/>
            <person name="de Araujo Lima B."/>
            <person name="Machado C.R."/>
            <person name="de Almeida Soares C.M."/>
            <person name="Probst C.M."/>
            <person name="de Menezes C.B."/>
            <person name="Thompson C.E."/>
            <person name="Bartholomeu D.C."/>
            <person name="Gradia D.F."/>
            <person name="Pavoni D.P."/>
            <person name="Grisard E.C."/>
            <person name="Fantinatti-Garboggini F."/>
            <person name="Marchini F.K."/>
            <person name="Rodrigues-Luiz G.F."/>
            <person name="Wagner G."/>
            <person name="Goldman G.H."/>
            <person name="Fietto J.L."/>
            <person name="Elias M.C."/>
            <person name="Goldman M.H."/>
            <person name="Sagot M.F."/>
            <person name="Pereira M."/>
            <person name="Stoco P.H."/>
            <person name="de Mendonca-Neto R.P."/>
            <person name="Teixeira S.M."/>
            <person name="Maciel T.E."/>
            <person name="de Oliveira Mendes T.A."/>
            <person name="Urmenyi T.P."/>
            <person name="de Souza W."/>
            <person name="Schenkman S."/>
            <person name="de Vasconcelos A.T."/>
        </authorList>
    </citation>
    <scope>NUCLEOTIDE SEQUENCE [LARGE SCALE GENOMIC DNA]</scope>
</reference>
<evidence type="ECO:0000313" key="1">
    <source>
        <dbReference type="EMBL" id="EPY33892.1"/>
    </source>
</evidence>
<gene>
    <name evidence="1" type="ORF">STCU_01874</name>
</gene>
<dbReference type="AlphaFoldDB" id="S9USG0"/>
<name>S9USG0_9TRYP</name>
<protein>
    <submittedName>
        <fullName evidence="1">Uncharacterized protein</fullName>
    </submittedName>
</protein>
<proteinExistence type="predicted"/>
<organism evidence="1 2">
    <name type="scientific">Strigomonas culicis</name>
    <dbReference type="NCBI Taxonomy" id="28005"/>
    <lineage>
        <taxon>Eukaryota</taxon>
        <taxon>Discoba</taxon>
        <taxon>Euglenozoa</taxon>
        <taxon>Kinetoplastea</taxon>
        <taxon>Metakinetoplastina</taxon>
        <taxon>Trypanosomatida</taxon>
        <taxon>Trypanosomatidae</taxon>
        <taxon>Strigomonadinae</taxon>
        <taxon>Strigomonas</taxon>
    </lineage>
</organism>
<comment type="caution">
    <text evidence="1">The sequence shown here is derived from an EMBL/GenBank/DDBJ whole genome shotgun (WGS) entry which is preliminary data.</text>
</comment>
<dbReference type="Proteomes" id="UP000015354">
    <property type="component" value="Unassembled WGS sequence"/>
</dbReference>
<evidence type="ECO:0000313" key="2">
    <source>
        <dbReference type="Proteomes" id="UP000015354"/>
    </source>
</evidence>
<dbReference type="EMBL" id="ATMH01001874">
    <property type="protein sequence ID" value="EPY33892.1"/>
    <property type="molecule type" value="Genomic_DNA"/>
</dbReference>
<dbReference type="OrthoDB" id="270202at2759"/>